<gene>
    <name evidence="3" type="ORF">XAT740_LOCUS23983</name>
</gene>
<dbReference type="PANTHER" id="PTHR46601">
    <property type="entry name" value="ULP_PROTEASE DOMAIN-CONTAINING PROTEIN"/>
    <property type="match status" value="1"/>
</dbReference>
<dbReference type="EMBL" id="CAJNOR010001834">
    <property type="protein sequence ID" value="CAF1207023.1"/>
    <property type="molecule type" value="Genomic_DNA"/>
</dbReference>
<protein>
    <submittedName>
        <fullName evidence="3">Uncharacterized protein</fullName>
    </submittedName>
</protein>
<feature type="region of interest" description="Disordered" evidence="2">
    <location>
        <begin position="78"/>
        <end position="98"/>
    </location>
</feature>
<proteinExistence type="predicted"/>
<feature type="compositionally biased region" description="Basic and acidic residues" evidence="2">
    <location>
        <begin position="78"/>
        <end position="88"/>
    </location>
</feature>
<dbReference type="AlphaFoldDB" id="A0A814WL67"/>
<accession>A0A814WL67</accession>
<keyword evidence="4" id="KW-1185">Reference proteome</keyword>
<evidence type="ECO:0000256" key="2">
    <source>
        <dbReference type="SAM" id="MobiDB-lite"/>
    </source>
</evidence>
<reference evidence="3" key="1">
    <citation type="submission" date="2021-02" db="EMBL/GenBank/DDBJ databases">
        <authorList>
            <person name="Nowell W R."/>
        </authorList>
    </citation>
    <scope>NUCLEOTIDE SEQUENCE</scope>
</reference>
<evidence type="ECO:0000313" key="3">
    <source>
        <dbReference type="EMBL" id="CAF1207023.1"/>
    </source>
</evidence>
<keyword evidence="1" id="KW-0175">Coiled coil</keyword>
<feature type="coiled-coil region" evidence="1">
    <location>
        <begin position="173"/>
        <end position="210"/>
    </location>
</feature>
<dbReference type="Proteomes" id="UP000663828">
    <property type="component" value="Unassembled WGS sequence"/>
</dbReference>
<organism evidence="3 4">
    <name type="scientific">Adineta ricciae</name>
    <name type="common">Rotifer</name>
    <dbReference type="NCBI Taxonomy" id="249248"/>
    <lineage>
        <taxon>Eukaryota</taxon>
        <taxon>Metazoa</taxon>
        <taxon>Spiralia</taxon>
        <taxon>Gnathifera</taxon>
        <taxon>Rotifera</taxon>
        <taxon>Eurotatoria</taxon>
        <taxon>Bdelloidea</taxon>
        <taxon>Adinetida</taxon>
        <taxon>Adinetidae</taxon>
        <taxon>Adineta</taxon>
    </lineage>
</organism>
<sequence length="727" mass="83616">MTKGKVWCCHPTRHIGASKVGRVPSHPKGKYVASATLVNFLKKQYGGAAMKVPMNSNSGRLCVCTSCREFESDRLRKAESSRDERRVTSDGSGMGKRLQRQASMNPLVVLDNDVFHSPQPNSHFKQAESSADDEAAVLYDRCRTKDVCNDVLRTLAIETISEMRNTDDIRSKINRACEILQNMCENLINLEKQRRKIDAIEEETSSLTLTERQELISGLKNLYNVSDKHEQVRLLTIAPSNWGRQRIENFFESSQWQARQARELRLSKGVLAFPDDRRGNQALESAVIDAVKTFFDQDWISRVSSNKSDILLLKKQPVAKRFMLLTIDEAFEKFKDDFPQYEIGRSKFFELKPRHVYSIAPHDTCCCIYHENFDLVLKAWNRVSNEQIDRGRLINETLCVPPNESCFYRDCQLCGERQPSSFIRKSFDGDEDDEIEWTSWKRTENRMASRQVVGSVSLLLDDIDEQWKDFISHHHYTKMQQSAIAELKKKSDVNGMVLIQMDFAQNFSLTSQREVQSAHFDKPQVTLFTAFIVLGSVHKSYVIVSDYLEHDTKFVYAAQQYLIARVKEIAPHVHQVNYVTDGGPAHFKNRYNLLNLSFHEVDFGIPAVWTFSATSHGKGPVDAIGATIKSAATRYLMRHGPEEAFKSPKDFYTFSKQRQESSSTPIELFYLNSNRIASLHQKKNEDRWRNTKGLTGIRSFHQFAPVTFRTIRCWRTTTSTAFQTRRL</sequence>
<evidence type="ECO:0000256" key="1">
    <source>
        <dbReference type="SAM" id="Coils"/>
    </source>
</evidence>
<evidence type="ECO:0000313" key="4">
    <source>
        <dbReference type="Proteomes" id="UP000663828"/>
    </source>
</evidence>
<comment type="caution">
    <text evidence="3">The sequence shown here is derived from an EMBL/GenBank/DDBJ whole genome shotgun (WGS) entry which is preliminary data.</text>
</comment>
<dbReference type="PANTHER" id="PTHR46601:SF1">
    <property type="entry name" value="ADF-H DOMAIN-CONTAINING PROTEIN"/>
    <property type="match status" value="1"/>
</dbReference>
<name>A0A814WL67_ADIRI</name>